<feature type="region of interest" description="Disordered" evidence="1">
    <location>
        <begin position="358"/>
        <end position="381"/>
    </location>
</feature>
<feature type="compositionally biased region" description="Basic and acidic residues" evidence="1">
    <location>
        <begin position="372"/>
        <end position="381"/>
    </location>
</feature>
<feature type="transmembrane region" description="Helical" evidence="2">
    <location>
        <begin position="12"/>
        <end position="36"/>
    </location>
</feature>
<protein>
    <submittedName>
        <fullName evidence="3">Uncharacterized protein</fullName>
    </submittedName>
</protein>
<keyword evidence="2" id="KW-0472">Membrane</keyword>
<evidence type="ECO:0000256" key="1">
    <source>
        <dbReference type="SAM" id="MobiDB-lite"/>
    </source>
</evidence>
<keyword evidence="2" id="KW-1133">Transmembrane helix</keyword>
<gene>
    <name evidence="3" type="ORF">g.6708</name>
</gene>
<accession>A0A1B6MRS2</accession>
<evidence type="ECO:0000256" key="2">
    <source>
        <dbReference type="SAM" id="Phobius"/>
    </source>
</evidence>
<feature type="transmembrane region" description="Helical" evidence="2">
    <location>
        <begin position="48"/>
        <end position="74"/>
    </location>
</feature>
<organism evidence="3">
    <name type="scientific">Graphocephala atropunctata</name>
    <dbReference type="NCBI Taxonomy" id="36148"/>
    <lineage>
        <taxon>Eukaryota</taxon>
        <taxon>Metazoa</taxon>
        <taxon>Ecdysozoa</taxon>
        <taxon>Arthropoda</taxon>
        <taxon>Hexapoda</taxon>
        <taxon>Insecta</taxon>
        <taxon>Pterygota</taxon>
        <taxon>Neoptera</taxon>
        <taxon>Paraneoptera</taxon>
        <taxon>Hemiptera</taxon>
        <taxon>Auchenorrhyncha</taxon>
        <taxon>Membracoidea</taxon>
        <taxon>Cicadellidae</taxon>
        <taxon>Cicadellinae</taxon>
        <taxon>Cicadellini</taxon>
        <taxon>Graphocephala</taxon>
    </lineage>
</organism>
<dbReference type="AlphaFoldDB" id="A0A1B6MRS2"/>
<dbReference type="EMBL" id="GEBQ01001337">
    <property type="protein sequence ID" value="JAT38640.1"/>
    <property type="molecule type" value="Transcribed_RNA"/>
</dbReference>
<feature type="compositionally biased region" description="Basic and acidic residues" evidence="1">
    <location>
        <begin position="150"/>
        <end position="199"/>
    </location>
</feature>
<reference evidence="3" key="1">
    <citation type="submission" date="2015-11" db="EMBL/GenBank/DDBJ databases">
        <title>De novo transcriptome assembly of four potential Pierce s Disease insect vectors from Arizona vineyards.</title>
        <authorList>
            <person name="Tassone E.E."/>
        </authorList>
    </citation>
    <scope>NUCLEOTIDE SEQUENCE</scope>
</reference>
<feature type="non-terminal residue" evidence="3">
    <location>
        <position position="1"/>
    </location>
</feature>
<feature type="region of interest" description="Disordered" evidence="1">
    <location>
        <begin position="147"/>
        <end position="212"/>
    </location>
</feature>
<feature type="compositionally biased region" description="Basic residues" evidence="1">
    <location>
        <begin position="119"/>
        <end position="133"/>
    </location>
</feature>
<proteinExistence type="predicted"/>
<name>A0A1B6MRS2_9HEMI</name>
<keyword evidence="2" id="KW-0812">Transmembrane</keyword>
<sequence>LFLSLYLNITRLLTVWIAVTLSIWLFLVVSFFMVSFLGPGTRHVNINLFTITLITCLVADAFALYSVCVLKSYFNSLLQQTRQRSSISAQVNDTVAIDPEVYFSNLLMPPAPPHESRTSRRSTRQSSVRHHASTRLNEVLRQIEEFSESDETREFSDSEEGKSEVRKDRPLSLSKVEGHHRLSLDLSKKEFNSSKKREQSSNSPRQFVVKNVTVHSRKVLPYSSTQSKGEALSVAENNSTNSQMQAEGNFLQSKEGHNPCSTRLPIDLRENAQPRSPQSEDSDYKTFIPQRVTPLRIETKGKRSIPPKLTRDTITKTVERQSPPTKVHFHPTITIHEIEDKLLRVPGVNRVQPALSSKYHKRPEADTQQQSEEGHFIYHYN</sequence>
<evidence type="ECO:0000313" key="3">
    <source>
        <dbReference type="EMBL" id="JAT38640.1"/>
    </source>
</evidence>
<feature type="region of interest" description="Disordered" evidence="1">
    <location>
        <begin position="109"/>
        <end position="134"/>
    </location>
</feature>